<organism evidence="1 2">
    <name type="scientific">Potamilus streckersoni</name>
    <dbReference type="NCBI Taxonomy" id="2493646"/>
    <lineage>
        <taxon>Eukaryota</taxon>
        <taxon>Metazoa</taxon>
        <taxon>Spiralia</taxon>
        <taxon>Lophotrochozoa</taxon>
        <taxon>Mollusca</taxon>
        <taxon>Bivalvia</taxon>
        <taxon>Autobranchia</taxon>
        <taxon>Heteroconchia</taxon>
        <taxon>Palaeoheterodonta</taxon>
        <taxon>Unionida</taxon>
        <taxon>Unionoidea</taxon>
        <taxon>Unionidae</taxon>
        <taxon>Ambleminae</taxon>
        <taxon>Lampsilini</taxon>
        <taxon>Potamilus</taxon>
    </lineage>
</organism>
<evidence type="ECO:0000313" key="1">
    <source>
        <dbReference type="EMBL" id="KAK3598125.1"/>
    </source>
</evidence>
<protein>
    <submittedName>
        <fullName evidence="1">Uncharacterized protein</fullName>
    </submittedName>
</protein>
<keyword evidence="2" id="KW-1185">Reference proteome</keyword>
<gene>
    <name evidence="1" type="ORF">CHS0354_038315</name>
</gene>
<reference evidence="1" key="2">
    <citation type="journal article" date="2021" name="Genome Biol. Evol.">
        <title>Developing a high-quality reference genome for a parasitic bivalve with doubly uniparental inheritance (Bivalvia: Unionida).</title>
        <authorList>
            <person name="Smith C.H."/>
        </authorList>
    </citation>
    <scope>NUCLEOTIDE SEQUENCE</scope>
    <source>
        <strain evidence="1">CHS0354</strain>
        <tissue evidence="1">Mantle</tissue>
    </source>
</reference>
<dbReference type="AlphaFoldDB" id="A0AAE0W2Q5"/>
<reference evidence="1" key="1">
    <citation type="journal article" date="2021" name="Genome Biol. Evol.">
        <title>A High-Quality Reference Genome for a Parasitic Bivalve with Doubly Uniparental Inheritance (Bivalvia: Unionida).</title>
        <authorList>
            <person name="Smith C.H."/>
        </authorList>
    </citation>
    <scope>NUCLEOTIDE SEQUENCE</scope>
    <source>
        <strain evidence="1">CHS0354</strain>
    </source>
</reference>
<reference evidence="1" key="3">
    <citation type="submission" date="2023-05" db="EMBL/GenBank/DDBJ databases">
        <authorList>
            <person name="Smith C.H."/>
        </authorList>
    </citation>
    <scope>NUCLEOTIDE SEQUENCE</scope>
    <source>
        <strain evidence="1">CHS0354</strain>
        <tissue evidence="1">Mantle</tissue>
    </source>
</reference>
<dbReference type="EMBL" id="JAEAOA010002233">
    <property type="protein sequence ID" value="KAK3598125.1"/>
    <property type="molecule type" value="Genomic_DNA"/>
</dbReference>
<evidence type="ECO:0000313" key="2">
    <source>
        <dbReference type="Proteomes" id="UP001195483"/>
    </source>
</evidence>
<proteinExistence type="predicted"/>
<sequence>MVDACPYHENHILPICRVWISRSIFDVPVSSKRTRLSYVHRLYALCSMEKDNDLEPWEPVVAKCVSSPSEMTESFMDMAVLKQLLSEGECVLVYNESEAYDRNCIPSVASEKVEGIIDSCNVSSLWYRYDPDIDWACKHYTTEFKQFANVFCFICNPDLVSHSSGLLIDTCNVTGYWKENDITIEQKCIHHNSEFRFHPFKNVFCYMCNIWDNGFSMFQSIHKLPPIQSDSASVYVVEKYNQETFEFFTEIKLVEINFGRVYPQNKAVDDFRQECVQGCLRNHKDGTYNYRVCTECQCPTVKVCEKNHEGKE</sequence>
<name>A0AAE0W2Q5_9BIVA</name>
<accession>A0AAE0W2Q5</accession>
<feature type="non-terminal residue" evidence="1">
    <location>
        <position position="312"/>
    </location>
</feature>
<dbReference type="Proteomes" id="UP001195483">
    <property type="component" value="Unassembled WGS sequence"/>
</dbReference>
<comment type="caution">
    <text evidence="1">The sequence shown here is derived from an EMBL/GenBank/DDBJ whole genome shotgun (WGS) entry which is preliminary data.</text>
</comment>